<dbReference type="InterPro" id="IPR016039">
    <property type="entry name" value="Thiolase-like"/>
</dbReference>
<feature type="region of interest" description="C-terminal hotdog fold" evidence="5">
    <location>
        <begin position="1636"/>
        <end position="1802"/>
    </location>
</feature>
<dbReference type="SUPFAM" id="SSF52151">
    <property type="entry name" value="FabD/lysophospholipase-like"/>
    <property type="match status" value="1"/>
</dbReference>
<dbReference type="InterPro" id="IPR016035">
    <property type="entry name" value="Acyl_Trfase/lysoPLipase"/>
</dbReference>
<evidence type="ECO:0000256" key="5">
    <source>
        <dbReference type="PROSITE-ProRule" id="PRU01363"/>
    </source>
</evidence>
<dbReference type="Gene3D" id="1.10.1200.10">
    <property type="entry name" value="ACP-like"/>
    <property type="match status" value="3"/>
</dbReference>
<dbReference type="CDD" id="cd00833">
    <property type="entry name" value="PKS"/>
    <property type="match status" value="2"/>
</dbReference>
<dbReference type="Pfam" id="PF21089">
    <property type="entry name" value="PKS_DH_N"/>
    <property type="match status" value="1"/>
</dbReference>
<dbReference type="InterPro" id="IPR042104">
    <property type="entry name" value="PKS_dehydratase_sf"/>
</dbReference>
<dbReference type="PANTHER" id="PTHR43775:SF37">
    <property type="entry name" value="SI:DKEY-61P9.11"/>
    <property type="match status" value="1"/>
</dbReference>
<dbReference type="InterPro" id="IPR016036">
    <property type="entry name" value="Malonyl_transacylase_ACP-bd"/>
</dbReference>
<dbReference type="Gene3D" id="3.40.47.10">
    <property type="match status" value="2"/>
</dbReference>
<dbReference type="InterPro" id="IPR020841">
    <property type="entry name" value="PKS_Beta-ketoAc_synthase_dom"/>
</dbReference>
<dbReference type="InterPro" id="IPR001227">
    <property type="entry name" value="Ac_transferase_dom_sf"/>
</dbReference>
<dbReference type="OrthoDB" id="16262at2759"/>
<dbReference type="InterPro" id="IPR020843">
    <property type="entry name" value="ER"/>
</dbReference>
<dbReference type="Gene3D" id="3.40.366.10">
    <property type="entry name" value="Malonyl-Coenzyme A Acyl Carrier Protein, domain 2"/>
    <property type="match status" value="1"/>
</dbReference>
<dbReference type="InterPro" id="IPR010080">
    <property type="entry name" value="Thioester_reductase-like_dom"/>
</dbReference>
<dbReference type="Pfam" id="PF08659">
    <property type="entry name" value="KR"/>
    <property type="match status" value="3"/>
</dbReference>
<dbReference type="InterPro" id="IPR049900">
    <property type="entry name" value="PKS_mFAS_DH"/>
</dbReference>
<dbReference type="GO" id="GO:0044550">
    <property type="term" value="P:secondary metabolite biosynthetic process"/>
    <property type="evidence" value="ECO:0007669"/>
    <property type="project" value="UniProtKB-ARBA"/>
</dbReference>
<proteinExistence type="predicted"/>
<dbReference type="InterPro" id="IPR014043">
    <property type="entry name" value="Acyl_transferase_dom"/>
</dbReference>
<evidence type="ECO:0000256" key="1">
    <source>
        <dbReference type="ARBA" id="ARBA00022450"/>
    </source>
</evidence>
<evidence type="ECO:0000259" key="7">
    <source>
        <dbReference type="PROSITE" id="PS50075"/>
    </source>
</evidence>
<evidence type="ECO:0000256" key="6">
    <source>
        <dbReference type="SAM" id="Coils"/>
    </source>
</evidence>
<dbReference type="PROSITE" id="PS52004">
    <property type="entry name" value="KS3_2"/>
    <property type="match status" value="2"/>
</dbReference>
<dbReference type="PANTHER" id="PTHR43775">
    <property type="entry name" value="FATTY ACID SYNTHASE"/>
    <property type="match status" value="1"/>
</dbReference>
<dbReference type="GO" id="GO:0031177">
    <property type="term" value="F:phosphopantetheine binding"/>
    <property type="evidence" value="ECO:0007669"/>
    <property type="project" value="InterPro"/>
</dbReference>
<keyword evidence="2" id="KW-0597">Phosphoprotein</keyword>
<dbReference type="SUPFAM" id="SSF53901">
    <property type="entry name" value="Thiolase-like"/>
    <property type="match status" value="2"/>
</dbReference>
<dbReference type="EMBL" id="JAPCXC010000025">
    <property type="protein sequence ID" value="KAJ1610357.1"/>
    <property type="molecule type" value="Genomic_DNA"/>
</dbReference>
<accession>A0A9D5DP39</accession>
<dbReference type="Pfam" id="PF00698">
    <property type="entry name" value="Acyl_transf_1"/>
    <property type="match status" value="1"/>
</dbReference>
<keyword evidence="3" id="KW-0808">Transferase</keyword>
<sequence length="5170" mass="582691">KVIIDALVANKLGSILFDTITNKLTLANSIEIIQNNYSNDNLLFISDKHLTVHYFSEISDCQNLENMKFFDNTVIIMNPFGHNERQGRLLVSKSKNTINNEDDYSLFINNLIINFGKNNEVLNTEKYLLNNLKHPLCDKMDELRFNIGVSKLFMDRYIDLSHEDGTIYQEYIIILSLLLESLLSKVEKKINYSMDFNVESIEGIFETASRVRKSDKHCIVRLDGDKNYFKLCAFNGLPLVSLSIEDNMDSDIHFYISDVDSIKKKEFKRIRVPANIMKLVSTMNINEYSIRTRFKLALFEFGAESIFCIHPGIFNLMIYSSLEIIRKRAPSSKLVINKIINIVFSNTFDIEKIHCNSRYTLELECEINEECCVNVKLWVIDDYGIKSTDLFFKLDLIFSEYETNILSSTGSFWNTIWKEAEYNLLTEQKKLNCLQINLNDNFITSISDALSDYKVINYSQFLDDSNTDDAENIIFDICIPNPNNSKTTMDKNSFTESENLEIKCINVLKRIIHVNKNSKIINIFVLVNNTVSINGDDLLNMHMAWVWGFLRSLRIELSSKFKLFLIDIDINTVDAISCDLNQKMIKIKEIISATNTLSEDGEFELVVRGDKIFVPKLAQFEYINTSDDSVTCTETCHIITGGLGGIGLALGEWLIEVLGMKNILLLSRNPEISMSKSDKWNNLDEKTKKTLMVEKCDISNTMDVECLIEKYSSKYNKFGIIHIAGSLIDSNISSLTENIVFDVNMPKIKGLVNLHNSTLGKNCEYFIAFSSISSLIGNIGQSVYAAANSVMDSIIEFRRSIGLSGNSLQWGAWAEQGMAKNNDLLHRSLIDVGLSLVYNDLAFDMIKNIILKSVDLPPVLSIQPANWDKFIEKIGIKYGILREIASIYNTNENKVDILKSIPNEDRVHFISNKITSICSDILGFEIDGGFEESLMEFGIDSIMAIEIRNSICDCFEVTLPHTILFDYPTISSLANYINQKSISQSRPDIGPDKVDINENIIDQNVAIVGIACRLPKNTTCLKELWELIKSSTCTVGRIPYNRWDIDLYYSENASPGKIYTHSGSFIDGIEFFDNSEFKISSSEAKYMDPQQRLIMETTSLAIKHSEIQLGQLISCYTGVFIGCSSTDWTIMTNTASIPPGPYTGTGISSSIISNRISYLFGFQGPSFTIDSACSSSLVALDSAFDKIKSNEIQFAVVGGVNLLLAPQPFLACCAANMLSFDGVCRTFDEEANGYGRGEGSISILLTRLSSAIENKKRILGVIKSTSVNQDGKSATITAPNGPSQQFVIKNALEKASLFPSQITYIETHGTGTKLGDPIEYNAIKSVFNLEDNGLSNNICLSRFTPLYLGAIKANIGHLEGAAGIAGLLKLILVLNYRIAVPIPNLKKINSLINSSDFMAVLPKDKETINILNDSNIIYGGVSSFGFGGTNAHVIVECNSDNKLEDNKMFDSNQFILNRKNYSWSDTKHPFITEKILEKINKSEIYLDELKLFRNINQEIFSSAKFILNVNKNIKSLVSDHVINDQIIWPAAGFIEMILAVARHVYICNNDQISFSNRTLKTNLSNLIFEKPLVLEDIENKLVCDLNLRMNTINIYSYSKDETEYELVHVSSDMKGTVQREMSNEELQIKNLKKLIEREYEVSCIYDKFSEMGIKYGDKFKTIKNAWKLKSENESLTRVQLNACQYNTKQRNSNNQESFLSLTELGFGIHPSLLDGALQSSIISIINMENTFEKITWVPFSISELEYYYNQELISEIWVHCKVIPTTSKNEVISNIKIFSMNNELLFDIKNIRYRGIADIKDKMKFKRQINSDYIENCWGLTWRTLDKNIEPIENKKWIICSTENIGNGEVSNTIEYIFGENIYYRKFMDFSGEKNIGFVINSNQTYKINNYPIEVIELFKNLLNSKAPTSSIILFITENAIPYFNCKNNLNGSDIWGLVRAARYEINKYSLCLLDLDCKICDICTEKLWNILSQISISNESEFIFRDEKLMSPRLSKVSIPITGPLNTQLIERGALTNLVTVTQSNISYINSEKKVDLIECFDYLEDSLISDDPILKGNEVLLRVCAVGLNFRDVLNVMDLYPGNPGPPCSDCSGIVVSVGKDIKHLKVGDHVYAMVPGCLNTFIVTIGETCCLMPKNCDFSLASSIPTIYSTVDICLRKVYNVKRGDRVLIHAASGGVGLVAVNYCNSIGAQVFATVGNNKKETYLKHLGVKNITSTRNPEIFRMEMENMLGDNGVFIELGKINIVPKDEMSVLKPGIKYEIVALDDLIISNPTWFGVVLDEMKTRIEECKESVIPMIEFSNEKSKEGTKNLIEQSGCVSGFRFMQKANHIGKVVIKNPTLNESMYNKDGIIIVIGGNGSLGKFTTKWLYFNGFKHLVILSRSSIKEASKLPGVKYISCDISNLKSTISVLSDVLNNPRNIPITGIIHAAGVLDDRKLFNHSNNSFEYVYKPKVKGLWNLHIATQYLGIQLEFLIAYSSIASLLGNIGQANYSAANFFMDSFIDYRSNLGITSFSIQWGPWIGEGMASKELNSKFETTGLIGVDKFTAIKVLSTLIMSRRKSLPSIICVVKADWEKLISNIPNKTSNMLMDVINREISSEENRSKIVKFLDMNSTELEEFMVNLLKEIIKAVITDSTIDIHDPRLLDKPLHEFGIDSLSAVEFRNILSKHTGILLPTTLIFDYPTINNVKEYVINEIHSAKTKSKPKNRFIHDLKRKNTFDIAVIGISCKLPGSTEDINSFWDVLFNGVDCISSIPLVRWDHSKYYCPSIEDFGPHYYANYGSFIDDIDLFDANYFGISPSEAAIIDPQQRLSLMLSVKSIENAQLNLLRLIGTRTGIYVGCGNSDWALMQGNKISASNFVSPYTGTSVALSLISNRISYNLGLNGPSMTMDTACSSSLVALDVALQNLKYNKNDISVVIGVNLLLSPQAYIVFSKSKMLSITGSCKAFDKDADGYVRGEGCCSIVLCRAENENVDIDKNLIKEKSKTNIYGFIKGSAINQDGRSASLTAPNGPAQQKVIMSAIEDGLLRLDDISIIEAHGTGTKLGDPIEFGAIKSIFGSRAGNPIYITALKTNIGHLEGASGLAGVIKMILMLDNSIVPKNLHFKTFNPLIDSSNFNAIIPIQNLTVQANLGGVSSFGFGGTNAHVIIENKKSQVRLEERSVTENTIDEDSTKILFMFTGQGSQFENMGQELFDNEPVFRKSMLECAKYADEYLPDSLIDILYPGASTPITKAGSKDVGFYDINDAQYSQVAIFSLEYSLSKLLESKGVVPNLVIGHSLGEYCAAVVIGVLELSQAIKMIVHRSKLLDSTDLDGGMLALRKSVDDMVDILRDFDKNLISIAAINGPNSIVISGKKYLLEKIFKKLGGNGKYLNVKSAFHSSLLNDVSSNYKDFIEEEVVFGNNVNTKIEFISTLKGRSVHYSELTNSKYWSNHITYPVLFYDAIISALNEPKCRILLEVGPKSVLTKLSLQCIPKELRTRINNFSSMIGKPSTELEHLNLVIDQIKSIVDHSVIKDVNSDKCYKIFNNLRRFPWSNDYLHPLIRIETNRKICLQNRNINDNIHEGLFVEFINGGVREIFKDEIFNSIKMGRYLGCEILMDNIVFYKLQKNKYHYLEVEEKDINGFKINVFSHNNLVCSLNGKILLKECQDTDINCTDLGNSINIEQLFSSYIKQNKLFGQIANFINELAKGIKSEISFVKCAQTDSLFTIIRSKDCFKLISKSFSGYCIHPSLIQLLFELIKLYNLNNAIDPNIKIIFNQTILGELFNSSISQRYLIVEINNNSANIRDMMGKQFFKTMYSVEHFTSSNQSVEYETEQFSMISNTDNLIWKTENQQILEFERNINIVDTDINNDETMVIIGFNDLKQNFAGGCCYSAIRSESELIYILKQKDWRRIIFMIDEFDVDEIKLMNYTILACKECKPNSNIWFIKINKSLDTSLEIYNKGGGILGFCKTARIELRKKVYYMNVDNNEELCVDYSLICYLINHISESSIIPEDIFVNICKENIYVYSKVIKPHNSIQIKHINSNRGNALDGVILISGGTGALGLIITEWLIVNRRISNIILLSRSGIPSNHCKTIWERILGLGSNVQIVKCDVGDYDSMFFTLSNIVSKTTESGLRITGLIHAAGVLNDSLIKNHSLNGLESVYRPKAYGAINLHNAIKKLLPYKLDFFIGFSSISSLFGSFGQYSYSSANSYLDSLIKYRRKTKESRILDLSIQWGPWAEQGMAANLFEHHSTSGIKPLYNLEGLACLSNIFDIIEDENRYNILSSELAIANIDWNEFLTIFEDRIPFIFTEVSCKLSKDQQISDIDLRTIKDKFEGVSDIRKYIEDTLLVVGYEVFGEERNNFDLTEVDSLMAVEFRNSIYKNLGIKLPISLMLDNPTLNEVVMYLDREVRRELFGQSIENIISSTSRRWEEISDDIVLDYAISANSISPDIVRGVRLPSGENNKLYAVFLTGGTGFMGTCMIEHLVKSNESIKIWCLVRCSSRKNGEEKLLNALKKYSIHNAELIMEKNIKIVIGDTSIPSMGIADTEYLNIANSVDSIIHIGAIVNFTSSYSSIKQTNVLSVIELLKLSSASEFCGKNCTQKGKCNSCIIPIHHISTLGVFYDHIENPPLKPYLSGLENTEFINRNYFLQDGRRIFYEDDPVITNDKQGIHHKSLLLGYSQSKWAAERLIRSARERGFSIAIYRPGRIGGNSITGASNISDLPNAFVKGCIKMGVLPITKMAIHLVPVDFCCSVCCYGVNNPLMSISNDFNLDSKDWASMEDIQTALESLGIKLKMIEFEKWVDKLLEETSKDRDHPLTPLQHMFVKEKPADSIMPYFDMKNTSNLISTCENIKHVSCDSNYLSTCFRYLLEKDWIYSIEYIKDKVIKNEISAKEYIFEYTGNHSKDNCFELTNILIFICDKLLLFSIEKFCDAIRSKYNCRCIIITIPNFDASNITSSLAQIIVEVIKDNSRLNDSVISKIILGSWSIFSSATIEVFKKLTSSGHDLELLLVDPVIPIKTNNYKLKIDEISFKILKKLVGSSNSLSNLFTKEMIEIFNDSDSIVHVYNKMTNTKNGSIFEFEEFKSLMGRLRTIFLASLEISNTDLEVDRRIYLVSSHSSLIGNIIERDESYTIVNIQNIYKLKNIELVYFSDEDHFTIFNNSKVESLVDGLSKIFS</sequence>
<dbReference type="InterPro" id="IPR050091">
    <property type="entry name" value="PKS_NRPS_Biosynth_Enz"/>
</dbReference>
<evidence type="ECO:0000256" key="4">
    <source>
        <dbReference type="ARBA" id="ARBA00023268"/>
    </source>
</evidence>
<evidence type="ECO:0000256" key="2">
    <source>
        <dbReference type="ARBA" id="ARBA00022553"/>
    </source>
</evidence>
<feature type="active site" description="Proton acceptor; for dehydratase activity" evidence="5">
    <location>
        <position position="1520"/>
    </location>
</feature>
<dbReference type="Gene3D" id="3.90.180.10">
    <property type="entry name" value="Medium-chain alcohol dehydrogenases, catalytic domain"/>
    <property type="match status" value="2"/>
</dbReference>
<dbReference type="SUPFAM" id="SSF47336">
    <property type="entry name" value="ACP-like"/>
    <property type="match status" value="3"/>
</dbReference>
<dbReference type="Pfam" id="PF07993">
    <property type="entry name" value="NAD_binding_4"/>
    <property type="match status" value="1"/>
</dbReference>
<dbReference type="InterPro" id="IPR013154">
    <property type="entry name" value="ADH-like_N"/>
</dbReference>
<dbReference type="GO" id="GO:0004315">
    <property type="term" value="F:3-oxoacyl-[acyl-carrier-protein] synthase activity"/>
    <property type="evidence" value="ECO:0007669"/>
    <property type="project" value="InterPro"/>
</dbReference>
<dbReference type="SMART" id="SM00822">
    <property type="entry name" value="PKS_KR"/>
    <property type="match status" value="3"/>
</dbReference>
<dbReference type="GO" id="GO:0004312">
    <property type="term" value="F:fatty acid synthase activity"/>
    <property type="evidence" value="ECO:0007669"/>
    <property type="project" value="TreeGrafter"/>
</dbReference>
<dbReference type="SMART" id="SM00823">
    <property type="entry name" value="PKS_PP"/>
    <property type="match status" value="3"/>
</dbReference>
<dbReference type="InterPro" id="IPR036736">
    <property type="entry name" value="ACP-like_sf"/>
</dbReference>
<feature type="non-terminal residue" evidence="10">
    <location>
        <position position="1"/>
    </location>
</feature>
<dbReference type="SMART" id="SM00829">
    <property type="entry name" value="PKS_ER"/>
    <property type="match status" value="1"/>
</dbReference>
<feature type="region of interest" description="N-terminal hotdog fold" evidence="5">
    <location>
        <begin position="1468"/>
        <end position="1620"/>
    </location>
</feature>
<dbReference type="SMART" id="SM00825">
    <property type="entry name" value="PKS_KS"/>
    <property type="match status" value="2"/>
</dbReference>
<comment type="caution">
    <text evidence="10">The sequence shown here is derived from an EMBL/GenBank/DDBJ whole genome shotgun (WGS) entry which is preliminary data.</text>
</comment>
<dbReference type="Gene3D" id="3.10.129.110">
    <property type="entry name" value="Polyketide synthase dehydratase"/>
    <property type="match status" value="1"/>
</dbReference>
<dbReference type="Pfam" id="PF02801">
    <property type="entry name" value="Ketoacyl-synt_C"/>
    <property type="match status" value="2"/>
</dbReference>
<feature type="domain" description="PKS/mFAS DH" evidence="9">
    <location>
        <begin position="1468"/>
        <end position="1802"/>
    </location>
</feature>
<dbReference type="InterPro" id="IPR009081">
    <property type="entry name" value="PP-bd_ACP"/>
</dbReference>
<evidence type="ECO:0000256" key="3">
    <source>
        <dbReference type="ARBA" id="ARBA00022679"/>
    </source>
</evidence>
<dbReference type="SMART" id="SM00827">
    <property type="entry name" value="PKS_AT"/>
    <property type="match status" value="1"/>
</dbReference>
<dbReference type="SUPFAM" id="SSF50129">
    <property type="entry name" value="GroES-like"/>
    <property type="match status" value="1"/>
</dbReference>
<dbReference type="NCBIfam" id="TIGR01746">
    <property type="entry name" value="Thioester-redct"/>
    <property type="match status" value="1"/>
</dbReference>
<feature type="domain" description="Carrier" evidence="7">
    <location>
        <begin position="2620"/>
        <end position="2698"/>
    </location>
</feature>
<dbReference type="Pfam" id="PF14765">
    <property type="entry name" value="PS-DH"/>
    <property type="match status" value="1"/>
</dbReference>
<dbReference type="InterPro" id="IPR057326">
    <property type="entry name" value="KR_dom"/>
</dbReference>
<dbReference type="SMART" id="SM01294">
    <property type="entry name" value="PKS_PP_betabranch"/>
    <property type="match status" value="1"/>
</dbReference>
<dbReference type="SUPFAM" id="SSF55048">
    <property type="entry name" value="Probable ACP-binding domain of malonyl-CoA ACP transacylase"/>
    <property type="match status" value="1"/>
</dbReference>
<reference evidence="10" key="1">
    <citation type="submission" date="2022-10" db="EMBL/GenBank/DDBJ databases">
        <title>Adaptive evolution leads to modifications in subtelomeric GC content in a zoonotic Cryptosporidium species.</title>
        <authorList>
            <person name="Li J."/>
            <person name="Feng Y."/>
            <person name="Xiao L."/>
        </authorList>
    </citation>
    <scope>NUCLEOTIDE SEQUENCE</scope>
    <source>
        <strain evidence="10">33844</strain>
    </source>
</reference>
<organism evidence="10">
    <name type="scientific">Cryptosporidium canis</name>
    <dbReference type="NCBI Taxonomy" id="195482"/>
    <lineage>
        <taxon>Eukaryota</taxon>
        <taxon>Sar</taxon>
        <taxon>Alveolata</taxon>
        <taxon>Apicomplexa</taxon>
        <taxon>Conoidasida</taxon>
        <taxon>Coccidia</taxon>
        <taxon>Eucoccidiorida</taxon>
        <taxon>Eimeriorina</taxon>
        <taxon>Cryptosporidiidae</taxon>
        <taxon>Cryptosporidium</taxon>
    </lineage>
</organism>
<dbReference type="CDD" id="cd05195">
    <property type="entry name" value="enoyl_red"/>
    <property type="match status" value="1"/>
</dbReference>
<dbReference type="Pfam" id="PF00550">
    <property type="entry name" value="PP-binding"/>
    <property type="match status" value="3"/>
</dbReference>
<evidence type="ECO:0000313" key="10">
    <source>
        <dbReference type="EMBL" id="KAJ1610357.1"/>
    </source>
</evidence>
<evidence type="ECO:0000259" key="9">
    <source>
        <dbReference type="PROSITE" id="PS52019"/>
    </source>
</evidence>
<dbReference type="InterPro" id="IPR006162">
    <property type="entry name" value="Ppantetheine_attach_site"/>
</dbReference>
<feature type="domain" description="Carrier" evidence="7">
    <location>
        <begin position="901"/>
        <end position="981"/>
    </location>
</feature>
<dbReference type="InterPro" id="IPR018201">
    <property type="entry name" value="Ketoacyl_synth_AS"/>
</dbReference>
<dbReference type="Proteomes" id="UP001067231">
    <property type="component" value="Unassembled WGS sequence"/>
</dbReference>
<dbReference type="InterPro" id="IPR020806">
    <property type="entry name" value="PKS_PP-bd"/>
</dbReference>
<keyword evidence="6" id="KW-0175">Coiled coil</keyword>
<dbReference type="InterPro" id="IPR036291">
    <property type="entry name" value="NAD(P)-bd_dom_sf"/>
</dbReference>
<dbReference type="SUPFAM" id="SSF51735">
    <property type="entry name" value="NAD(P)-binding Rossmann-fold domains"/>
    <property type="match status" value="5"/>
</dbReference>
<feature type="coiled-coil region" evidence="6">
    <location>
        <begin position="1614"/>
        <end position="1641"/>
    </location>
</feature>
<dbReference type="GO" id="GO:0006633">
    <property type="term" value="P:fatty acid biosynthetic process"/>
    <property type="evidence" value="ECO:0007669"/>
    <property type="project" value="InterPro"/>
</dbReference>
<feature type="domain" description="Carrier" evidence="7">
    <location>
        <begin position="4321"/>
        <end position="4400"/>
    </location>
</feature>
<keyword evidence="4" id="KW-0511">Multifunctional enzyme</keyword>
<dbReference type="InterPro" id="IPR013968">
    <property type="entry name" value="PKS_KR"/>
</dbReference>
<keyword evidence="1" id="KW-0596">Phosphopantetheine</keyword>
<dbReference type="PROSITE" id="PS52019">
    <property type="entry name" value="PKS_MFAS_DH"/>
    <property type="match status" value="1"/>
</dbReference>
<gene>
    <name evidence="10" type="ORF">OJ253_1207</name>
</gene>
<dbReference type="PROSITE" id="PS50075">
    <property type="entry name" value="CARRIER"/>
    <property type="match status" value="3"/>
</dbReference>
<protein>
    <submittedName>
        <fullName evidence="10">Polyketide synthase</fullName>
    </submittedName>
</protein>
<dbReference type="InterPro" id="IPR011032">
    <property type="entry name" value="GroES-like_sf"/>
</dbReference>
<feature type="active site" description="Proton donor; for dehydratase activity" evidence="5">
    <location>
        <position position="1714"/>
    </location>
</feature>
<dbReference type="GO" id="GO:0016491">
    <property type="term" value="F:oxidoreductase activity"/>
    <property type="evidence" value="ECO:0007669"/>
    <property type="project" value="InterPro"/>
</dbReference>
<dbReference type="Pfam" id="PF00109">
    <property type="entry name" value="ketoacyl-synt"/>
    <property type="match status" value="2"/>
</dbReference>
<feature type="domain" description="Ketosynthase family 3 (KS3)" evidence="8">
    <location>
        <begin position="2720"/>
        <end position="3153"/>
    </location>
</feature>
<dbReference type="Pfam" id="PF08240">
    <property type="entry name" value="ADH_N"/>
    <property type="match status" value="1"/>
</dbReference>
<dbReference type="PROSITE" id="PS00606">
    <property type="entry name" value="KS3_1"/>
    <property type="match status" value="2"/>
</dbReference>
<dbReference type="InterPro" id="IPR049551">
    <property type="entry name" value="PKS_DH_C"/>
</dbReference>
<dbReference type="PROSITE" id="PS00012">
    <property type="entry name" value="PHOSPHOPANTETHEINE"/>
    <property type="match status" value="1"/>
</dbReference>
<dbReference type="InterPro" id="IPR014031">
    <property type="entry name" value="Ketoacyl_synth_C"/>
</dbReference>
<name>A0A9D5DP39_9CRYT</name>
<dbReference type="InterPro" id="IPR013120">
    <property type="entry name" value="FAR_NAD-bd"/>
</dbReference>
<evidence type="ECO:0000259" key="8">
    <source>
        <dbReference type="PROSITE" id="PS52004"/>
    </source>
</evidence>
<dbReference type="InterPro" id="IPR049552">
    <property type="entry name" value="PKS_DH_N"/>
</dbReference>
<dbReference type="InterPro" id="IPR014030">
    <property type="entry name" value="Ketoacyl_synth_N"/>
</dbReference>
<dbReference type="Gene3D" id="3.40.50.720">
    <property type="entry name" value="NAD(P)-binding Rossmann-like Domain"/>
    <property type="match status" value="6"/>
</dbReference>
<feature type="domain" description="Ketosynthase family 3 (KS3)" evidence="8">
    <location>
        <begin position="1002"/>
        <end position="1437"/>
    </location>
</feature>